<feature type="domain" description="Ig-like" evidence="6">
    <location>
        <begin position="447"/>
        <end position="533"/>
    </location>
</feature>
<evidence type="ECO:0000256" key="1">
    <source>
        <dbReference type="ARBA" id="ARBA00004370"/>
    </source>
</evidence>
<keyword evidence="7" id="KW-0675">Receptor</keyword>
<protein>
    <submittedName>
        <fullName evidence="7">Modular domain immune-type receptor 3</fullName>
    </submittedName>
</protein>
<dbReference type="SUPFAM" id="SSF48726">
    <property type="entry name" value="Immunoglobulin"/>
    <property type="match status" value="5"/>
</dbReference>
<dbReference type="AlphaFoldDB" id="A0S0E9"/>
<keyword evidence="4" id="KW-1133">Transmembrane helix</keyword>
<evidence type="ECO:0000313" key="7">
    <source>
        <dbReference type="EMBL" id="ABC86797.1"/>
    </source>
</evidence>
<dbReference type="InterPro" id="IPR036179">
    <property type="entry name" value="Ig-like_dom_sf"/>
</dbReference>
<organism evidence="7">
    <name type="scientific">Rostroraja eglanteria</name>
    <name type="common">Clearnose skate</name>
    <name type="synonym">Raja eglanteria</name>
    <dbReference type="NCBI Taxonomy" id="3360502"/>
    <lineage>
        <taxon>Eukaryota</taxon>
        <taxon>Metazoa</taxon>
        <taxon>Chordata</taxon>
        <taxon>Craniata</taxon>
        <taxon>Vertebrata</taxon>
        <taxon>Chondrichthyes</taxon>
        <taxon>Elasmobranchii</taxon>
        <taxon>Batoidea</taxon>
        <taxon>Rajiformes</taxon>
        <taxon>Rajidae</taxon>
        <taxon>Rostroraja</taxon>
    </lineage>
</organism>
<dbReference type="InterPro" id="IPR050671">
    <property type="entry name" value="CD300_family_receptors"/>
</dbReference>
<keyword evidence="3 4" id="KW-0472">Membrane</keyword>
<dbReference type="InterPro" id="IPR003599">
    <property type="entry name" value="Ig_sub"/>
</dbReference>
<evidence type="ECO:0000259" key="6">
    <source>
        <dbReference type="PROSITE" id="PS50835"/>
    </source>
</evidence>
<dbReference type="PANTHER" id="PTHR11860:SF87">
    <property type="entry name" value="CMRF35-LIKE MOLECULE 8"/>
    <property type="match status" value="1"/>
</dbReference>
<sequence>MDKTMWIPILLISSLPVSGALWAKTNVRGVVGRAITIDCHYAAEYRPHTKLWCDCRWNPCTLLVATNGKHGRNGRMSITDNPARGIFTVTVEDLHSEDTGWYGCGITSVDHAIFNVYLKVSDVSGAVWAKKNVRGVVGRAIKIDCHYAAEYRSHTKYWCDWKWNPCTLLVATNGQHGQSGRVSITDNPARGIFTVTVEDLHSGDTGWYGCGITSVDHAIFTVYLKVSDEPVSTPVLRYLSPANVSRLGGSVSVSCESVNGSFPIHYTWFEKNDYWVSSIVSGNQLDLSCEFLTGQHRRYYCGASNNHGTKYSEILNVNIFKGAGTCSYVTEIYNAVSGALWAESEVSGVVGRAITIDCHYAAVYRSHTKYWCHETSRQCTHVVETNGKHGQSGRVSITDNPAGGIFTVTVVDLHSGDTGWYRCGITTPGQPTFKVHLQVSEEPVSVPTLGFLSPTNVSCLGGSVSVSCESVRGTLPISYSWYEKTPSVDSKISDNNTLDLHCQSFKHQHHQYYCTASNQLGTKSSKLVNVSISSSDTPCSFPVKINGTGLEYSCVTSKRSKYSSWITYIFVSGVTVLLLILIIAFFWYRKRKTKGSNCNTSHGEENNEIQDMAVLEGNYIDANLQQLGNNRAADHLDNNEGGITYAVVNCQRKSRSSHDVAENTVVYADVNFHRKLPKGIWKPHSTGTPENPESIYASVVS</sequence>
<dbReference type="InterPro" id="IPR013106">
    <property type="entry name" value="Ig_V-set"/>
</dbReference>
<dbReference type="InterPro" id="IPR007110">
    <property type="entry name" value="Ig-like_dom"/>
</dbReference>
<keyword evidence="5" id="KW-0732">Signal</keyword>
<dbReference type="GO" id="GO:0005886">
    <property type="term" value="C:plasma membrane"/>
    <property type="evidence" value="ECO:0007669"/>
    <property type="project" value="TreeGrafter"/>
</dbReference>
<dbReference type="Gene3D" id="2.60.40.10">
    <property type="entry name" value="Immunoglobulins"/>
    <property type="match status" value="5"/>
</dbReference>
<feature type="chain" id="PRO_5002630038" evidence="5">
    <location>
        <begin position="20"/>
        <end position="701"/>
    </location>
</feature>
<feature type="domain" description="Ig-like" evidence="6">
    <location>
        <begin position="234"/>
        <end position="316"/>
    </location>
</feature>
<evidence type="ECO:0000256" key="3">
    <source>
        <dbReference type="ARBA" id="ARBA00023136"/>
    </source>
</evidence>
<accession>A0S0E9</accession>
<dbReference type="Pfam" id="PF07686">
    <property type="entry name" value="V-set"/>
    <property type="match status" value="3"/>
</dbReference>
<name>A0S0E9_ROSEG</name>
<proteinExistence type="evidence at transcript level"/>
<dbReference type="CDD" id="cd05716">
    <property type="entry name" value="IgV_pIgR_like"/>
    <property type="match status" value="3"/>
</dbReference>
<feature type="transmembrane region" description="Helical" evidence="4">
    <location>
        <begin position="565"/>
        <end position="588"/>
    </location>
</feature>
<keyword evidence="2 4" id="KW-0812">Transmembrane</keyword>
<evidence type="ECO:0000256" key="4">
    <source>
        <dbReference type="SAM" id="Phobius"/>
    </source>
</evidence>
<dbReference type="PANTHER" id="PTHR11860">
    <property type="entry name" value="POLYMERIC-IMMUNOGLOBULIN RECEPTOR"/>
    <property type="match status" value="1"/>
</dbReference>
<dbReference type="InterPro" id="IPR013783">
    <property type="entry name" value="Ig-like_fold"/>
</dbReference>
<dbReference type="EMBL" id="DQ278452">
    <property type="protein sequence ID" value="ABC86797.1"/>
    <property type="molecule type" value="mRNA"/>
</dbReference>
<reference evidence="7" key="1">
    <citation type="submission" date="2005-11" db="EMBL/GenBank/DDBJ databases">
        <title>Ancient Divergence of a Complex Family of Immune-type Receptor Genes Encoding Modular Domains.</title>
        <authorList>
            <person name="Cannon J.P."/>
            <person name="Haire R.N."/>
            <person name="Mueller M.G."/>
            <person name="Litman R.T."/>
            <person name="Eason D.D."/>
            <person name="Amemiya C.T."/>
            <person name="Ota T."/>
            <person name="Litman G.W."/>
        </authorList>
    </citation>
    <scope>NUCLEOTIDE SEQUENCE</scope>
</reference>
<evidence type="ECO:0000256" key="2">
    <source>
        <dbReference type="ARBA" id="ARBA00022692"/>
    </source>
</evidence>
<dbReference type="SMART" id="SM00409">
    <property type="entry name" value="IG"/>
    <property type="match status" value="5"/>
</dbReference>
<dbReference type="GO" id="GO:0004888">
    <property type="term" value="F:transmembrane signaling receptor activity"/>
    <property type="evidence" value="ECO:0007669"/>
    <property type="project" value="TreeGrafter"/>
</dbReference>
<feature type="signal peptide" evidence="5">
    <location>
        <begin position="1"/>
        <end position="19"/>
    </location>
</feature>
<evidence type="ECO:0000256" key="5">
    <source>
        <dbReference type="SAM" id="SignalP"/>
    </source>
</evidence>
<comment type="subcellular location">
    <subcellularLocation>
        <location evidence="1">Membrane</location>
    </subcellularLocation>
</comment>
<dbReference type="PROSITE" id="PS50835">
    <property type="entry name" value="IG_LIKE"/>
    <property type="match status" value="2"/>
</dbReference>